<feature type="compositionally biased region" description="Polar residues" evidence="1">
    <location>
        <begin position="606"/>
        <end position="631"/>
    </location>
</feature>
<dbReference type="EMBL" id="JAVRRJ010000001">
    <property type="protein sequence ID" value="KAK5091374.1"/>
    <property type="molecule type" value="Genomic_DNA"/>
</dbReference>
<feature type="compositionally biased region" description="Low complexity" evidence="1">
    <location>
        <begin position="686"/>
        <end position="700"/>
    </location>
</feature>
<sequence>MYLRTSIARKRDGFYDSEYTHGDCINNVRFLAVNFVFHPEETLNRFQAATVTISLHDDTNNYYSDPPKVRAHRLSAHRSLRPRLKPRILRFAPHVLYGGVSPETLDWNFNLTGSLGVSQTPVAASLSPSGGIKSSYKVYQMMRIQGSSRTARPRFLGRPGDELEDGEVVWTMEENPLQKSGLPREMTFVMLITKGDVENVVFDIKIEPKIAAWYGHYPSWWCNLLKHQPLEKEPINLDEDLGQRFRPVVPGRGFNFANLAGSFNDFVSLPGTTYSLTDQGVKDQVSQDHTAAANNENTDTSFAIYSNRRLGKEQKLPSRQNTASTQQVPPPRAQSVPPQQPFNSSTVSQEEPMDYHIYLHNPRSINLHATPPPPSSSAPPQLPPISNLLHVSDPIVRPQTTVPVRTISPANTKTKRRSIDITYKSSAKPPNRSEAGLGIRSTIDEPRRAELRSTSGGSGRSLRRSRSRTDLRSSPLIEDVHSSEDSQTSTPRARSRRPRSQSSPQRDKENVSTHVPTVHSPLSSEALVESDDAIIPMEAPSPPGGASAMLSPPLPSFAQHSVSKSTRERLPFELRRNHSDRDRVERTPRSRDSPSPLRKRREITPSPGQTNENSPESQTDRPATTPVNATASREDEDEDEDDIIDMRTPNDTTPIPIRLTSPRREPNTALASHPPRSSTKSDLAIPGSEPTSPNNSNSISTRRERTALRDISPYAYAQMNGKLLDEDWDEAKGDLKKMRQRKRLSMPVVPTSAYYTYVEPEPEVEVRVAADKDADKDWDER</sequence>
<accession>A0AAN7T6N3</accession>
<evidence type="ECO:0000313" key="3">
    <source>
        <dbReference type="Proteomes" id="UP001309876"/>
    </source>
</evidence>
<name>A0AAN7T6N3_9EURO</name>
<proteinExistence type="predicted"/>
<feature type="compositionally biased region" description="Polar residues" evidence="1">
    <location>
        <begin position="398"/>
        <end position="412"/>
    </location>
</feature>
<feature type="compositionally biased region" description="Polar residues" evidence="1">
    <location>
        <begin position="317"/>
        <end position="327"/>
    </location>
</feature>
<evidence type="ECO:0000313" key="2">
    <source>
        <dbReference type="EMBL" id="KAK5091374.1"/>
    </source>
</evidence>
<feature type="compositionally biased region" description="Acidic residues" evidence="1">
    <location>
        <begin position="634"/>
        <end position="643"/>
    </location>
</feature>
<feature type="compositionally biased region" description="Polar residues" evidence="1">
    <location>
        <begin position="512"/>
        <end position="523"/>
    </location>
</feature>
<organism evidence="2 3">
    <name type="scientific">Lithohypha guttulata</name>
    <dbReference type="NCBI Taxonomy" id="1690604"/>
    <lineage>
        <taxon>Eukaryota</taxon>
        <taxon>Fungi</taxon>
        <taxon>Dikarya</taxon>
        <taxon>Ascomycota</taxon>
        <taxon>Pezizomycotina</taxon>
        <taxon>Eurotiomycetes</taxon>
        <taxon>Chaetothyriomycetidae</taxon>
        <taxon>Chaetothyriales</taxon>
        <taxon>Trichomeriaceae</taxon>
        <taxon>Lithohypha</taxon>
    </lineage>
</organism>
<dbReference type="Proteomes" id="UP001309876">
    <property type="component" value="Unassembled WGS sequence"/>
</dbReference>
<evidence type="ECO:0000256" key="1">
    <source>
        <dbReference type="SAM" id="MobiDB-lite"/>
    </source>
</evidence>
<feature type="region of interest" description="Disordered" evidence="1">
    <location>
        <begin position="312"/>
        <end position="349"/>
    </location>
</feature>
<comment type="caution">
    <text evidence="2">The sequence shown here is derived from an EMBL/GenBank/DDBJ whole genome shotgun (WGS) entry which is preliminary data.</text>
</comment>
<gene>
    <name evidence="2" type="ORF">LTR05_001557</name>
</gene>
<feature type="compositionally biased region" description="Basic and acidic residues" evidence="1">
    <location>
        <begin position="442"/>
        <end position="451"/>
    </location>
</feature>
<feature type="compositionally biased region" description="Basic and acidic residues" evidence="1">
    <location>
        <begin position="565"/>
        <end position="592"/>
    </location>
</feature>
<feature type="region of interest" description="Disordered" evidence="1">
    <location>
        <begin position="364"/>
        <end position="712"/>
    </location>
</feature>
<reference evidence="2 3" key="1">
    <citation type="submission" date="2023-08" db="EMBL/GenBank/DDBJ databases">
        <title>Black Yeasts Isolated from many extreme environments.</title>
        <authorList>
            <person name="Coleine C."/>
            <person name="Stajich J.E."/>
            <person name="Selbmann L."/>
        </authorList>
    </citation>
    <scope>NUCLEOTIDE SEQUENCE [LARGE SCALE GENOMIC DNA]</scope>
    <source>
        <strain evidence="2 3">CCFEE 5910</strain>
    </source>
</reference>
<feature type="compositionally biased region" description="Pro residues" evidence="1">
    <location>
        <begin position="370"/>
        <end position="383"/>
    </location>
</feature>
<protein>
    <submittedName>
        <fullName evidence="2">Uncharacterized protein</fullName>
    </submittedName>
</protein>
<keyword evidence="3" id="KW-1185">Reference proteome</keyword>
<dbReference type="AlphaFoldDB" id="A0AAN7T6N3"/>